<keyword evidence="4" id="KW-1185">Reference proteome</keyword>
<reference evidence="3" key="1">
    <citation type="journal article" date="2023" name="Mol. Phylogenet. Evol.">
        <title>Genome-scale phylogeny and comparative genomics of the fungal order Sordariales.</title>
        <authorList>
            <person name="Hensen N."/>
            <person name="Bonometti L."/>
            <person name="Westerberg I."/>
            <person name="Brannstrom I.O."/>
            <person name="Guillou S."/>
            <person name="Cros-Aarteil S."/>
            <person name="Calhoun S."/>
            <person name="Haridas S."/>
            <person name="Kuo A."/>
            <person name="Mondo S."/>
            <person name="Pangilinan J."/>
            <person name="Riley R."/>
            <person name="LaButti K."/>
            <person name="Andreopoulos B."/>
            <person name="Lipzen A."/>
            <person name="Chen C."/>
            <person name="Yan M."/>
            <person name="Daum C."/>
            <person name="Ng V."/>
            <person name="Clum A."/>
            <person name="Steindorff A."/>
            <person name="Ohm R.A."/>
            <person name="Martin F."/>
            <person name="Silar P."/>
            <person name="Natvig D.O."/>
            <person name="Lalanne C."/>
            <person name="Gautier V."/>
            <person name="Ament-Velasquez S.L."/>
            <person name="Kruys A."/>
            <person name="Hutchinson M.I."/>
            <person name="Powell A.J."/>
            <person name="Barry K."/>
            <person name="Miller A.N."/>
            <person name="Grigoriev I.V."/>
            <person name="Debuchy R."/>
            <person name="Gladieux P."/>
            <person name="Hiltunen Thoren M."/>
            <person name="Johannesson H."/>
        </authorList>
    </citation>
    <scope>NUCLEOTIDE SEQUENCE</scope>
    <source>
        <strain evidence="3">CBS 958.72</strain>
    </source>
</reference>
<dbReference type="InterPro" id="IPR018834">
    <property type="entry name" value="DNA/RNA-bd_Est1-type"/>
</dbReference>
<dbReference type="Gene3D" id="1.25.40.10">
    <property type="entry name" value="Tetratricopeptide repeat domain"/>
    <property type="match status" value="1"/>
</dbReference>
<sequence>MSLLGAVLSSRGGRSSSRRHNYSGIVSARRTGVADNASQLSCTSGAGIARPRAAPSSAARSPASSLKRESSRSQSPPKRSMTRHPPADDAHGTPLARPPSYDKSNVATNHRLRMSSSSHSRPRRQIHQSQLPSSQPISQEQLVTEVKDIYAGLMLAESKCIEVDLQNAKTDPATKLTNDQWQALIALHRTLLHDHHDFFLASQHPSASPALRRLASKYSMPARMWRHGMHNFLQLLRHRLPASLEHMLSFIYLAYSMMALLYQTVPAFEDTWIECLGDLGRYRMAIEDKDIRDREVWAAVSRHWYSKASDKAPTTGRLYYHLAILARPNALQQLYYYTKSLCVAVPFLSARESIMTLFDPIVPNHTQQQSRLGPTELVFVRTHGIMFSKRLQRKLEFSMAQFLNSLDSNIRPSTRQWLEPGYHIVIANNCAILGHGNDSNPIFSALKQPRSDETHDQPMQRGWGENPVSQELLDALKLANGTHNVVLRRFGDPNILPYLHVTLVFVYHLTFAPEAMAHLAPGFPWKLLALTLKTLLDSCQSYSRIESEKDYAMRSLLWADKYFPDDWFSTDKIDDDEKYFEVPGMIEDRKERATAVQKENMVLRFIVSLSRKNLQGRELPLFFTDSWAGTKSSLGRCASTTYSSSITFTRPVSPFHSTLVSRTLTASVATAATEPPPAGLELASRSRGRDHSPQGRED</sequence>
<dbReference type="InterPro" id="IPR011990">
    <property type="entry name" value="TPR-like_helical_dom_sf"/>
</dbReference>
<organism evidence="3 4">
    <name type="scientific">Lasiosphaeria ovina</name>
    <dbReference type="NCBI Taxonomy" id="92902"/>
    <lineage>
        <taxon>Eukaryota</taxon>
        <taxon>Fungi</taxon>
        <taxon>Dikarya</taxon>
        <taxon>Ascomycota</taxon>
        <taxon>Pezizomycotina</taxon>
        <taxon>Sordariomycetes</taxon>
        <taxon>Sordariomycetidae</taxon>
        <taxon>Sordariales</taxon>
        <taxon>Lasiosphaeriaceae</taxon>
        <taxon>Lasiosphaeria</taxon>
    </lineage>
</organism>
<feature type="compositionally biased region" description="Low complexity" evidence="1">
    <location>
        <begin position="127"/>
        <end position="139"/>
    </location>
</feature>
<feature type="compositionally biased region" description="Low complexity" evidence="1">
    <location>
        <begin position="49"/>
        <end position="65"/>
    </location>
</feature>
<feature type="region of interest" description="Disordered" evidence="1">
    <location>
        <begin position="1"/>
        <end position="22"/>
    </location>
</feature>
<gene>
    <name evidence="3" type="ORF">B0T24DRAFT_651219</name>
</gene>
<dbReference type="GO" id="GO:0042162">
    <property type="term" value="F:telomeric DNA binding"/>
    <property type="evidence" value="ECO:0007669"/>
    <property type="project" value="TreeGrafter"/>
</dbReference>
<evidence type="ECO:0000256" key="1">
    <source>
        <dbReference type="SAM" id="MobiDB-lite"/>
    </source>
</evidence>
<accession>A0AAE0JYF1</accession>
<name>A0AAE0JYF1_9PEZI</name>
<feature type="region of interest" description="Disordered" evidence="1">
    <location>
        <begin position="45"/>
        <end position="139"/>
    </location>
</feature>
<evidence type="ECO:0000313" key="4">
    <source>
        <dbReference type="Proteomes" id="UP001287356"/>
    </source>
</evidence>
<reference evidence="3" key="2">
    <citation type="submission" date="2023-06" db="EMBL/GenBank/DDBJ databases">
        <authorList>
            <consortium name="Lawrence Berkeley National Laboratory"/>
            <person name="Haridas S."/>
            <person name="Hensen N."/>
            <person name="Bonometti L."/>
            <person name="Westerberg I."/>
            <person name="Brannstrom I.O."/>
            <person name="Guillou S."/>
            <person name="Cros-Aarteil S."/>
            <person name="Calhoun S."/>
            <person name="Kuo A."/>
            <person name="Mondo S."/>
            <person name="Pangilinan J."/>
            <person name="Riley R."/>
            <person name="Labutti K."/>
            <person name="Andreopoulos B."/>
            <person name="Lipzen A."/>
            <person name="Chen C."/>
            <person name="Yanf M."/>
            <person name="Daum C."/>
            <person name="Ng V."/>
            <person name="Clum A."/>
            <person name="Steindorff A."/>
            <person name="Ohm R."/>
            <person name="Martin F."/>
            <person name="Silar P."/>
            <person name="Natvig D."/>
            <person name="Lalanne C."/>
            <person name="Gautier V."/>
            <person name="Ament-Velasquez S.L."/>
            <person name="Kruys A."/>
            <person name="Hutchinson M.I."/>
            <person name="Powell A.J."/>
            <person name="Barry K."/>
            <person name="Miller A.N."/>
            <person name="Grigoriev I.V."/>
            <person name="Debuchy R."/>
            <person name="Gladieux P."/>
            <person name="Thoren M.H."/>
            <person name="Johannesson H."/>
        </authorList>
    </citation>
    <scope>NUCLEOTIDE SEQUENCE</scope>
    <source>
        <strain evidence="3">CBS 958.72</strain>
    </source>
</reference>
<protein>
    <recommendedName>
        <fullName evidence="2">DNA/RNA-binding domain-containing protein</fullName>
    </recommendedName>
</protein>
<dbReference type="GO" id="GO:0070034">
    <property type="term" value="F:telomerase RNA binding"/>
    <property type="evidence" value="ECO:0007669"/>
    <property type="project" value="TreeGrafter"/>
</dbReference>
<dbReference type="FunFam" id="1.25.40.10:FF:000202">
    <property type="entry name" value="Unplaced genomic scaffold supercont1.7, whole genome shotgun sequence"/>
    <property type="match status" value="1"/>
</dbReference>
<evidence type="ECO:0000313" key="3">
    <source>
        <dbReference type="EMBL" id="KAK3366678.1"/>
    </source>
</evidence>
<evidence type="ECO:0000259" key="2">
    <source>
        <dbReference type="Pfam" id="PF10373"/>
    </source>
</evidence>
<dbReference type="Pfam" id="PF10373">
    <property type="entry name" value="EST1_DNA_bind"/>
    <property type="match status" value="1"/>
</dbReference>
<dbReference type="PANTHER" id="PTHR15696">
    <property type="entry name" value="SMG-7 SUPPRESSOR WITH MORPHOLOGICAL EFFECT ON GENITALIA PROTEIN 7"/>
    <property type="match status" value="1"/>
</dbReference>
<feature type="compositionally biased region" description="Basic and acidic residues" evidence="1">
    <location>
        <begin position="687"/>
        <end position="698"/>
    </location>
</feature>
<dbReference type="AlphaFoldDB" id="A0AAE0JYF1"/>
<comment type="caution">
    <text evidence="3">The sequence shown here is derived from an EMBL/GenBank/DDBJ whole genome shotgun (WGS) entry which is preliminary data.</text>
</comment>
<dbReference type="Proteomes" id="UP001287356">
    <property type="component" value="Unassembled WGS sequence"/>
</dbReference>
<proteinExistence type="predicted"/>
<dbReference type="GO" id="GO:0005697">
    <property type="term" value="C:telomerase holoenzyme complex"/>
    <property type="evidence" value="ECO:0007669"/>
    <property type="project" value="TreeGrafter"/>
</dbReference>
<dbReference type="InterPro" id="IPR045153">
    <property type="entry name" value="Est1/Ebs1-like"/>
</dbReference>
<feature type="domain" description="DNA/RNA-binding" evidence="2">
    <location>
        <begin position="302"/>
        <end position="406"/>
    </location>
</feature>
<dbReference type="GO" id="GO:0000184">
    <property type="term" value="P:nuclear-transcribed mRNA catabolic process, nonsense-mediated decay"/>
    <property type="evidence" value="ECO:0007669"/>
    <property type="project" value="TreeGrafter"/>
</dbReference>
<dbReference type="SUPFAM" id="SSF48452">
    <property type="entry name" value="TPR-like"/>
    <property type="match status" value="1"/>
</dbReference>
<feature type="region of interest" description="Disordered" evidence="1">
    <location>
        <begin position="669"/>
        <end position="698"/>
    </location>
</feature>
<dbReference type="PANTHER" id="PTHR15696:SF0">
    <property type="entry name" value="TELOMERASE-BINDING PROTEIN EST1A"/>
    <property type="match status" value="1"/>
</dbReference>
<dbReference type="EMBL" id="JAULSN010000007">
    <property type="protein sequence ID" value="KAK3366678.1"/>
    <property type="molecule type" value="Genomic_DNA"/>
</dbReference>